<dbReference type="PANTHER" id="PTHR46954:SF1">
    <property type="entry name" value="C2H2-TYPE DOMAIN-CONTAINING PROTEIN"/>
    <property type="match status" value="1"/>
</dbReference>
<dbReference type="InterPro" id="IPR013087">
    <property type="entry name" value="Znf_C2H2_type"/>
</dbReference>
<evidence type="ECO:0000259" key="3">
    <source>
        <dbReference type="PROSITE" id="PS50157"/>
    </source>
</evidence>
<dbReference type="VEuPathDB" id="FungiDB:RhiirA1_541639"/>
<keyword evidence="1" id="KW-0863">Zinc-finger</keyword>
<protein>
    <recommendedName>
        <fullName evidence="3">C2H2-type domain-containing protein</fullName>
    </recommendedName>
</protein>
<organism evidence="5 6">
    <name type="scientific">Rhizophagus irregularis</name>
    <dbReference type="NCBI Taxonomy" id="588596"/>
    <lineage>
        <taxon>Eukaryota</taxon>
        <taxon>Fungi</taxon>
        <taxon>Fungi incertae sedis</taxon>
        <taxon>Mucoromycota</taxon>
        <taxon>Glomeromycotina</taxon>
        <taxon>Glomeromycetes</taxon>
        <taxon>Glomerales</taxon>
        <taxon>Glomeraceae</taxon>
        <taxon>Rhizophagus</taxon>
    </lineage>
</organism>
<comment type="caution">
    <text evidence="5">The sequence shown here is derived from an EMBL/GenBank/DDBJ whole genome shotgun (WGS) entry which is preliminary data.</text>
</comment>
<evidence type="ECO:0000313" key="5">
    <source>
        <dbReference type="EMBL" id="PKB97942.1"/>
    </source>
</evidence>
<keyword evidence="1" id="KW-0479">Metal-binding</keyword>
<dbReference type="VEuPathDB" id="FungiDB:FUN_001886"/>
<reference evidence="5 6" key="1">
    <citation type="submission" date="2016-04" db="EMBL/GenBank/DDBJ databases">
        <title>Genome analyses suggest a sexual origin of heterokaryosis in a supposedly ancient asexual fungus.</title>
        <authorList>
            <person name="Ropars J."/>
            <person name="Sedzielewska K."/>
            <person name="Noel J."/>
            <person name="Charron P."/>
            <person name="Farinelli L."/>
            <person name="Marton T."/>
            <person name="Kruger M."/>
            <person name="Pelin A."/>
            <person name="Brachmann A."/>
            <person name="Corradi N."/>
        </authorList>
    </citation>
    <scope>NUCLEOTIDE SEQUENCE [LARGE SCALE GENOMIC DNA]</scope>
    <source>
        <strain evidence="5 6">A5</strain>
    </source>
</reference>
<dbReference type="AlphaFoldDB" id="A0A2N0NTR6"/>
<feature type="region of interest" description="Disordered" evidence="2">
    <location>
        <begin position="570"/>
        <end position="594"/>
    </location>
</feature>
<evidence type="ECO:0000256" key="1">
    <source>
        <dbReference type="PROSITE-ProRule" id="PRU00042"/>
    </source>
</evidence>
<name>A0A2N0NTR6_9GLOM</name>
<dbReference type="PROSITE" id="PS00028">
    <property type="entry name" value="ZINC_FINGER_C2H2_1"/>
    <property type="match status" value="1"/>
</dbReference>
<dbReference type="EMBL" id="LLXJ01002908">
    <property type="protein sequence ID" value="PKB97942.1"/>
    <property type="molecule type" value="Genomic_DNA"/>
</dbReference>
<dbReference type="PANTHER" id="PTHR46954">
    <property type="entry name" value="C2H2-TYPE DOMAIN-CONTAINING PROTEIN"/>
    <property type="match status" value="1"/>
</dbReference>
<dbReference type="EMBL" id="LLXJ01003321">
    <property type="protein sequence ID" value="PKB97248.1"/>
    <property type="molecule type" value="Genomic_DNA"/>
</dbReference>
<dbReference type="Proteomes" id="UP000232722">
    <property type="component" value="Unassembled WGS sequence"/>
</dbReference>
<sequence length="770" mass="88061">MSRQTYLYSPKFNKKLIFNSPDNKYQEFTNAYAYSIMLRTGNNTPNRAIICKDAAKEWRNIKNKSTAEIDNIIKEYITTPINPYFIPTIRANCSNPRVEPTPPPIIDPIEPVLEVPKNASAQKKIADAIQIAKNKLAELNQIYNITTDFQIKNDIHSKIAEAESEISVNKDKISKLKRNAIYAQNCRAKKLKMLTENQEVVRYDHPGRPSLLFEYPDLHNQIHDSIEFGSADSKRRKQVVKVRIIEHLRKNLEENYNVYMARTTLNNYVLPKQSNSIAAKAHHHPAWVAVAGVSRTDTQEHIDGHYCLASVKYAKQFASMFADMSTIISQDDKAKIGLGVPAVGRTFRTLQSINEPVSVADHDFPTGSRQKLIPSVYLIMKPEESKDELRTGQLAIFVRPQWSVGTSSLTHMQDLESLTLDSKYDDMLKTSNGQIRPIWMLLVDGGPDENPRHLKNIKVYCQLFKKFDLDYLSVRTHAPGQSKYNPVERGMATLSGKLAGITLPIDHFGKHLNSQGDVTDPELAAQNFQHAGKALCDIWSRDLIFGKRVDAQYIDTIENPFEDLQFKSTEKEKDEELERQEKQKQKNAQNKDKDEADEITFSECFVPWSWIERHCNLCAYSIDIKRCKDTSCCGSPRAEAAMEFLETYNGFLPPVTEAKDGHFTNPIHILQYCDLLKIPGYDAHCPTFKEKHSRLCCSICNKYFPTITFLTKHKRTVHSTARRRSKGRFNKQTTQKSRAFDDFSLLQPQPSKRLIPYVEIPLRSYLSDGE</sequence>
<evidence type="ECO:0000313" key="6">
    <source>
        <dbReference type="Proteomes" id="UP000232722"/>
    </source>
</evidence>
<proteinExistence type="predicted"/>
<gene>
    <name evidence="5" type="ORF">RhiirA5_466460</name>
    <name evidence="4" type="ORF">RhiirA5_506680</name>
</gene>
<feature type="domain" description="C2H2-type" evidence="3">
    <location>
        <begin position="695"/>
        <end position="723"/>
    </location>
</feature>
<dbReference type="VEuPathDB" id="FungiDB:RhiirFUN_019007"/>
<evidence type="ECO:0000256" key="2">
    <source>
        <dbReference type="SAM" id="MobiDB-lite"/>
    </source>
</evidence>
<dbReference type="VEuPathDB" id="FungiDB:RhiirFUN_026904"/>
<reference evidence="5 6" key="2">
    <citation type="submission" date="2017-09" db="EMBL/GenBank/DDBJ databases">
        <title>Extensive intraspecific genome diversity in a model arbuscular mycorrhizal fungus.</title>
        <authorList>
            <person name="Chen E.C."/>
            <person name="Morin E."/>
            <person name="Beaudet D."/>
            <person name="Noel J."/>
            <person name="Ndikumana S."/>
            <person name="Charron P."/>
            <person name="St-Onge C."/>
            <person name="Giorgi J."/>
            <person name="Grigoriev I.V."/>
            <person name="Roux C."/>
            <person name="Martin F.M."/>
            <person name="Corradi N."/>
        </authorList>
    </citation>
    <scope>NUCLEOTIDE SEQUENCE [LARGE SCALE GENOMIC DNA]</scope>
    <source>
        <strain evidence="5 6">A5</strain>
    </source>
</reference>
<accession>A0A2N0NTR6</accession>
<dbReference type="GO" id="GO:0008270">
    <property type="term" value="F:zinc ion binding"/>
    <property type="evidence" value="ECO:0007669"/>
    <property type="project" value="UniProtKB-KW"/>
</dbReference>
<dbReference type="PROSITE" id="PS50157">
    <property type="entry name" value="ZINC_FINGER_C2H2_2"/>
    <property type="match status" value="1"/>
</dbReference>
<keyword evidence="1" id="KW-0862">Zinc</keyword>
<evidence type="ECO:0000313" key="4">
    <source>
        <dbReference type="EMBL" id="PKB97248.1"/>
    </source>
</evidence>